<proteinExistence type="predicted"/>
<dbReference type="InterPro" id="IPR016181">
    <property type="entry name" value="Acyl_CoA_acyltransferase"/>
</dbReference>
<evidence type="ECO:0000313" key="3">
    <source>
        <dbReference type="Proteomes" id="UP000256971"/>
    </source>
</evidence>
<gene>
    <name evidence="2" type="ORF">DY252_13900</name>
</gene>
<dbReference type="PROSITE" id="PS51186">
    <property type="entry name" value="GNAT"/>
    <property type="match status" value="1"/>
</dbReference>
<dbReference type="Gene3D" id="3.90.70.10">
    <property type="entry name" value="Cysteine proteinases"/>
    <property type="match status" value="1"/>
</dbReference>
<organism evidence="2 3">
    <name type="scientific">Thalassospira indica</name>
    <dbReference type="NCBI Taxonomy" id="1891279"/>
    <lineage>
        <taxon>Bacteria</taxon>
        <taxon>Pseudomonadati</taxon>
        <taxon>Pseudomonadota</taxon>
        <taxon>Alphaproteobacteria</taxon>
        <taxon>Rhodospirillales</taxon>
        <taxon>Thalassospiraceae</taxon>
        <taxon>Thalassospira</taxon>
    </lineage>
</organism>
<keyword evidence="3" id="KW-1185">Reference proteome</keyword>
<dbReference type="SUPFAM" id="SSF55729">
    <property type="entry name" value="Acyl-CoA N-acyltransferases (Nat)"/>
    <property type="match status" value="1"/>
</dbReference>
<dbReference type="Gene3D" id="3.40.630.30">
    <property type="match status" value="1"/>
</dbReference>
<dbReference type="EMBL" id="CP031555">
    <property type="protein sequence ID" value="AXO15200.1"/>
    <property type="molecule type" value="Genomic_DNA"/>
</dbReference>
<feature type="domain" description="N-acetyltransferase" evidence="1">
    <location>
        <begin position="38"/>
        <end position="187"/>
    </location>
</feature>
<dbReference type="InterPro" id="IPR021770">
    <property type="entry name" value="DUF3335"/>
</dbReference>
<dbReference type="Pfam" id="PF00583">
    <property type="entry name" value="Acetyltransf_1"/>
    <property type="match status" value="1"/>
</dbReference>
<evidence type="ECO:0000259" key="1">
    <source>
        <dbReference type="PROSITE" id="PS51186"/>
    </source>
</evidence>
<accession>A0ABM6XZS2</accession>
<evidence type="ECO:0000313" key="2">
    <source>
        <dbReference type="EMBL" id="AXO15200.1"/>
    </source>
</evidence>
<dbReference type="PANTHER" id="PTHR43072">
    <property type="entry name" value="N-ACETYLTRANSFERASE"/>
    <property type="match status" value="1"/>
</dbReference>
<dbReference type="InterPro" id="IPR000182">
    <property type="entry name" value="GNAT_dom"/>
</dbReference>
<sequence length="407" mass="45435">MHYSFCAFHDDMSAHAVSGMVLSSGTGMTSNADQLSNIRFRLAKSEDLDALCEIENWSFEVDRLTRRAFKRFVGSETARLTVAETTRDGGVVVGYALVIFRSNVALARLYSMAVSPDQRGQGIGRALIERAEELSLDFGTPILRLEVSQKNKDAIRLFKAVGYREFALYPDYYPDHSNALRMEKVLVPNAMHLPSPIHFYHQTLPFTCGPAALMMAMNALDQDIELDRNLEIALWREATTIFMTSGHGGCGPLGLALAAHKRGFDVEVLSSRDGPLFVDTVRKPKNREVVELVHYDFARQALDAGISVTTGPFGIAEIEERTKQGKMALVLISQYRIYGDKIPHWVVVSGFDDRFVYVSDPDIGEDHEPYTGSDCLSVPILRHEFDLMARYGRDKLQAAVFIDKKAG</sequence>
<dbReference type="CDD" id="cd04301">
    <property type="entry name" value="NAT_SF"/>
    <property type="match status" value="1"/>
</dbReference>
<reference evidence="2 3" key="1">
    <citation type="submission" date="2018-08" db="EMBL/GenBank/DDBJ databases">
        <title>Complete genome sequence of type strain Thalassospira indica MCCC 1A01103T, isolated from isolated from deep seawater of the Indian Ocean.</title>
        <authorList>
            <person name="Liu Y."/>
        </authorList>
    </citation>
    <scope>NUCLEOTIDE SEQUENCE [LARGE SCALE GENOMIC DNA]</scope>
    <source>
        <strain evidence="2 3">PB8BT</strain>
    </source>
</reference>
<dbReference type="Pfam" id="PF11814">
    <property type="entry name" value="DUF3335"/>
    <property type="match status" value="1"/>
</dbReference>
<name>A0ABM6XZS2_9PROT</name>
<dbReference type="Proteomes" id="UP000256971">
    <property type="component" value="Chromosome"/>
</dbReference>
<protein>
    <submittedName>
        <fullName evidence="2">GNAT family N-acetyltransferase</fullName>
    </submittedName>
</protein>